<proteinExistence type="predicted"/>
<sequence length="21" mass="2647">MHMNTFSYDVCTVYSRFRIYI</sequence>
<organism evidence="1">
    <name type="scientific">Arundo donax</name>
    <name type="common">Giant reed</name>
    <name type="synonym">Donax arundinaceus</name>
    <dbReference type="NCBI Taxonomy" id="35708"/>
    <lineage>
        <taxon>Eukaryota</taxon>
        <taxon>Viridiplantae</taxon>
        <taxon>Streptophyta</taxon>
        <taxon>Embryophyta</taxon>
        <taxon>Tracheophyta</taxon>
        <taxon>Spermatophyta</taxon>
        <taxon>Magnoliopsida</taxon>
        <taxon>Liliopsida</taxon>
        <taxon>Poales</taxon>
        <taxon>Poaceae</taxon>
        <taxon>PACMAD clade</taxon>
        <taxon>Arundinoideae</taxon>
        <taxon>Arundineae</taxon>
        <taxon>Arundo</taxon>
    </lineage>
</organism>
<dbReference type="EMBL" id="GBRH01242018">
    <property type="protein sequence ID" value="JAD55877.1"/>
    <property type="molecule type" value="Transcribed_RNA"/>
</dbReference>
<reference evidence="1" key="2">
    <citation type="journal article" date="2015" name="Data Brief">
        <title>Shoot transcriptome of the giant reed, Arundo donax.</title>
        <authorList>
            <person name="Barrero R.A."/>
            <person name="Guerrero F.D."/>
            <person name="Moolhuijzen P."/>
            <person name="Goolsby J.A."/>
            <person name="Tidwell J."/>
            <person name="Bellgard S.E."/>
            <person name="Bellgard M.I."/>
        </authorList>
    </citation>
    <scope>NUCLEOTIDE SEQUENCE</scope>
    <source>
        <tissue evidence="1">Shoot tissue taken approximately 20 cm above the soil surface</tissue>
    </source>
</reference>
<dbReference type="AlphaFoldDB" id="A0A0A9B9A0"/>
<evidence type="ECO:0000313" key="1">
    <source>
        <dbReference type="EMBL" id="JAD55877.1"/>
    </source>
</evidence>
<protein>
    <submittedName>
        <fullName evidence="1">Uncharacterized protein</fullName>
    </submittedName>
</protein>
<name>A0A0A9B9A0_ARUDO</name>
<accession>A0A0A9B9A0</accession>
<reference evidence="1" key="1">
    <citation type="submission" date="2014-09" db="EMBL/GenBank/DDBJ databases">
        <authorList>
            <person name="Magalhaes I.L.F."/>
            <person name="Oliveira U."/>
            <person name="Santos F.R."/>
            <person name="Vidigal T.H.D.A."/>
            <person name="Brescovit A.D."/>
            <person name="Santos A.J."/>
        </authorList>
    </citation>
    <scope>NUCLEOTIDE SEQUENCE</scope>
    <source>
        <tissue evidence="1">Shoot tissue taken approximately 20 cm above the soil surface</tissue>
    </source>
</reference>